<feature type="region of interest" description="Disordered" evidence="2">
    <location>
        <begin position="56"/>
        <end position="96"/>
    </location>
</feature>
<name>A0A0K1LLR4_9CAUD</name>
<organism evidence="3 4">
    <name type="scientific">Caulobacter phage Sansa</name>
    <dbReference type="NCBI Taxonomy" id="1675600"/>
    <lineage>
        <taxon>Viruses</taxon>
        <taxon>Duplodnaviria</taxon>
        <taxon>Heunggongvirae</taxon>
        <taxon>Uroviricota</taxon>
        <taxon>Caudoviricetes</taxon>
        <taxon>Sansavirus</taxon>
        <taxon>Sansavirus sansa</taxon>
        <taxon>Caulobacter virus Sansa</taxon>
    </lineage>
</organism>
<feature type="coiled-coil region" evidence="1">
    <location>
        <begin position="2"/>
        <end position="29"/>
    </location>
</feature>
<keyword evidence="4" id="KW-1185">Reference proteome</keyword>
<dbReference type="EMBL" id="KT001913">
    <property type="protein sequence ID" value="AKU43447.1"/>
    <property type="molecule type" value="Genomic_DNA"/>
</dbReference>
<keyword evidence="1" id="KW-0175">Coiled coil</keyword>
<reference evidence="3 4" key="1">
    <citation type="journal article" date="2015" name="Genome Announc.">
        <title>Complete Genome Sequence of Caulobacter crescentus Siphophage Sansa.</title>
        <authorList>
            <person name="Vara L."/>
            <person name="Kane A.A."/>
            <person name="Cahill J.L."/>
            <person name="Rasche E.S."/>
            <person name="Kuty Everett G.F."/>
        </authorList>
    </citation>
    <scope>NUCLEOTIDE SEQUENCE [LARGE SCALE GENOMIC DNA]</scope>
</reference>
<evidence type="ECO:0000313" key="4">
    <source>
        <dbReference type="Proteomes" id="UP000225322"/>
    </source>
</evidence>
<gene>
    <name evidence="3" type="ORF">CPT_Sansa43</name>
</gene>
<evidence type="ECO:0000256" key="1">
    <source>
        <dbReference type="SAM" id="Coils"/>
    </source>
</evidence>
<proteinExistence type="predicted"/>
<evidence type="ECO:0000313" key="3">
    <source>
        <dbReference type="EMBL" id="AKU43447.1"/>
    </source>
</evidence>
<feature type="compositionally biased region" description="Pro residues" evidence="2">
    <location>
        <begin position="71"/>
        <end position="96"/>
    </location>
</feature>
<protein>
    <submittedName>
        <fullName evidence="3">Uncharacterized protein</fullName>
    </submittedName>
</protein>
<accession>A0A0K1LLR4</accession>
<dbReference type="Proteomes" id="UP000225322">
    <property type="component" value="Segment"/>
</dbReference>
<evidence type="ECO:0000256" key="2">
    <source>
        <dbReference type="SAM" id="MobiDB-lite"/>
    </source>
</evidence>
<sequence>MARDANQVISELQQEEIALRAQIHFQQENITACEKRILEIRNQVAGIKVGLQHEAAVEQGPGSKPPTDAETPPPPPATAPATKPKPAPAAEPPKDA</sequence>